<dbReference type="Gene3D" id="3.40.50.300">
    <property type="entry name" value="P-loop containing nucleotide triphosphate hydrolases"/>
    <property type="match status" value="2"/>
</dbReference>
<evidence type="ECO:0000256" key="1">
    <source>
        <dbReference type="ARBA" id="ARBA00004496"/>
    </source>
</evidence>
<feature type="coiled-coil region" evidence="7">
    <location>
        <begin position="973"/>
        <end position="1035"/>
    </location>
</feature>
<keyword evidence="2 7" id="KW-0963">Cytoplasm</keyword>
<dbReference type="HAMAP" id="MF_01894">
    <property type="entry name" value="Smc_prok"/>
    <property type="match status" value="1"/>
</dbReference>
<evidence type="ECO:0000259" key="9">
    <source>
        <dbReference type="SMART" id="SM00968"/>
    </source>
</evidence>
<feature type="binding site" evidence="7">
    <location>
        <begin position="32"/>
        <end position="39"/>
    </location>
    <ligand>
        <name>ATP</name>
        <dbReference type="ChEBI" id="CHEBI:30616"/>
    </ligand>
</feature>
<dbReference type="InterPro" id="IPR003395">
    <property type="entry name" value="RecF/RecN/SMC_N"/>
</dbReference>
<dbReference type="EMBL" id="RBWV01000010">
    <property type="protein sequence ID" value="RKS77338.1"/>
    <property type="molecule type" value="Genomic_DNA"/>
</dbReference>
<feature type="coiled-coil region" evidence="7">
    <location>
        <begin position="660"/>
        <end position="771"/>
    </location>
</feature>
<comment type="function">
    <text evidence="7">Required for chromosome condensation and partitioning.</text>
</comment>
<gene>
    <name evidence="7" type="primary">smc</name>
    <name evidence="10" type="ORF">CLV35_1024</name>
</gene>
<dbReference type="GO" id="GO:0006260">
    <property type="term" value="P:DNA replication"/>
    <property type="evidence" value="ECO:0007669"/>
    <property type="project" value="UniProtKB-UniRule"/>
</dbReference>
<dbReference type="RefSeq" id="WP_121192398.1">
    <property type="nucleotide sequence ID" value="NZ_RBWV01000010.1"/>
</dbReference>
<feature type="compositionally biased region" description="Basic and acidic residues" evidence="8">
    <location>
        <begin position="818"/>
        <end position="835"/>
    </location>
</feature>
<dbReference type="SUPFAM" id="SSF52540">
    <property type="entry name" value="P-loop containing nucleoside triphosphate hydrolases"/>
    <property type="match status" value="1"/>
</dbReference>
<dbReference type="GO" id="GO:0003677">
    <property type="term" value="F:DNA binding"/>
    <property type="evidence" value="ECO:0007669"/>
    <property type="project" value="UniProtKB-UniRule"/>
</dbReference>
<evidence type="ECO:0000313" key="10">
    <source>
        <dbReference type="EMBL" id="RKS77338.1"/>
    </source>
</evidence>
<comment type="similarity">
    <text evidence="7">Belongs to the SMC family.</text>
</comment>
<feature type="region of interest" description="Disordered" evidence="8">
    <location>
        <begin position="948"/>
        <end position="968"/>
    </location>
</feature>
<dbReference type="Pfam" id="PF02463">
    <property type="entry name" value="SMC_N"/>
    <property type="match status" value="1"/>
</dbReference>
<dbReference type="GO" id="GO:0030261">
    <property type="term" value="P:chromosome condensation"/>
    <property type="evidence" value="ECO:0007669"/>
    <property type="project" value="InterPro"/>
</dbReference>
<dbReference type="GO" id="GO:0007059">
    <property type="term" value="P:chromosome segregation"/>
    <property type="evidence" value="ECO:0007669"/>
    <property type="project" value="UniProtKB-UniRule"/>
</dbReference>
<feature type="domain" description="SMC hinge" evidence="9">
    <location>
        <begin position="516"/>
        <end position="629"/>
    </location>
</feature>
<dbReference type="Proteomes" id="UP000281955">
    <property type="component" value="Unassembled WGS sequence"/>
</dbReference>
<dbReference type="SMART" id="SM00968">
    <property type="entry name" value="SMC_hinge"/>
    <property type="match status" value="1"/>
</dbReference>
<dbReference type="AlphaFoldDB" id="A0A420XR21"/>
<evidence type="ECO:0000313" key="11">
    <source>
        <dbReference type="Proteomes" id="UP000281955"/>
    </source>
</evidence>
<name>A0A420XR21_9ACTN</name>
<evidence type="ECO:0000256" key="8">
    <source>
        <dbReference type="SAM" id="MobiDB-lite"/>
    </source>
</evidence>
<sequence length="1201" mass="127939">MHLKSLTLRGFKSFASATTLRFEPGITAVVGPNGSGKSNVVDALAWVMGEQGAKSLRGGKMEDVIFAGTAGRPPLGRAEVSLTIDNADGALPIDYTEVTVTRTLFRNGGSEYQINGASCRLLDVQELLSDSGIGREMHVIVGQGRLDAVLSGTPEDRRGFIEEAAGVLKHRKRKEKALRKLEAMQGNLDRLQDLTTELRRQLKPLGRQAEVARRAATVQADVRDARLRLLADDLVQMTAQLEAEVADEQALRARREQVEQALTEARAQEGALEEEAQAQAPRAARAQETWYALSALRERLRGTAGLATERERNLTRELQAAAADRSGDGRDPDAMEAQAARIREEEAGLLADVERARAELATAVAQVRQSEQALAAEEKALAAAVRARADRREGLARLGGQAAAARSRVDAAEAEIGRLTTARDEAVARAERARVQFAALETQVAGLDAGEEDLDAVHEEASAAYDELSERVEALVAEEREAERERAGLLARVEALQLGLATKDGAGTLLGETPAPGVLGTAASLLEVRAGHETAVAAALGAAAEAVVVSGLGAAVDAVGRLRASDAGRAGLLVAGAPGPDAGELGALPAGAERALDLVHAPDELAGALALLLARVVVVPDLAAARALVDARPELTAVTAEGDVVRAGFVAGGSAGAPSLLEVQAAVDEATRRLEDASHRSDRLRFALSAARSERGAAEERVETALARLHESDARMAAVAEELGQLGSAARAASAEAERLAATLAAAQERVSGARTAAAELEERLAAAADAPDEGEPSRAERDRLAELGAAHRRAEMEARLAVRTAEERARGLAGRADSLERGARQERASRERAAQRRAQQQRDVAVAAAVRRGAETALARLELSLAAAAEERTAADAARAAVTERLAAARSQTRGLAAELDRLVDSVHRDELARAEQRMRVEALRQRSVDELGTDPDVLVEEYGPHQLVPPSLPVPGDPEPETEPVPKPYVRAEQEKRLRTAERALAQLGKVNPLALEEFAALEERHKFLVTQLEDLRASRRDLLDIVKEVDERVQTVFAEAYADTAREFEGVFSRLFPGGEGRLLLTDPDDMLTTGIEVEARPPGKKVKRLSLLSGGERSLTAVALLVAIFKARPSPFYVMDEVEAALDDTNLGRLLTILEELRGSSQLIIITHQKRTMEIADALYGVTMRGDGVTTVISQRLRDEPSGAPEQPAAAVS</sequence>
<dbReference type="InParanoid" id="A0A420XR21"/>
<evidence type="ECO:0000256" key="5">
    <source>
        <dbReference type="ARBA" id="ARBA00023054"/>
    </source>
</evidence>
<dbReference type="FunFam" id="3.40.50.300:FF:000984">
    <property type="entry name" value="Chromosome partition protein Smc"/>
    <property type="match status" value="1"/>
</dbReference>
<comment type="caution">
    <text evidence="10">The sequence shown here is derived from an EMBL/GenBank/DDBJ whole genome shotgun (WGS) entry which is preliminary data.</text>
</comment>
<dbReference type="Gene3D" id="1.20.1060.20">
    <property type="match status" value="1"/>
</dbReference>
<keyword evidence="11" id="KW-1185">Reference proteome</keyword>
<dbReference type="InterPro" id="IPR036277">
    <property type="entry name" value="SMC_hinge_sf"/>
</dbReference>
<comment type="subcellular location">
    <subcellularLocation>
        <location evidence="1 7">Cytoplasm</location>
    </subcellularLocation>
</comment>
<feature type="coiled-coil region" evidence="7">
    <location>
        <begin position="339"/>
        <end position="492"/>
    </location>
</feature>
<dbReference type="OrthoDB" id="9808768at2"/>
<dbReference type="Pfam" id="PF06470">
    <property type="entry name" value="SMC_hinge"/>
    <property type="match status" value="1"/>
</dbReference>
<dbReference type="CDD" id="cd03278">
    <property type="entry name" value="ABC_SMC_barmotin"/>
    <property type="match status" value="2"/>
</dbReference>
<evidence type="ECO:0000256" key="2">
    <source>
        <dbReference type="ARBA" id="ARBA00022490"/>
    </source>
</evidence>
<dbReference type="GO" id="GO:0007062">
    <property type="term" value="P:sister chromatid cohesion"/>
    <property type="evidence" value="ECO:0007669"/>
    <property type="project" value="InterPro"/>
</dbReference>
<evidence type="ECO:0000256" key="6">
    <source>
        <dbReference type="ARBA" id="ARBA00023125"/>
    </source>
</evidence>
<reference evidence="10 11" key="1">
    <citation type="submission" date="2018-10" db="EMBL/GenBank/DDBJ databases">
        <title>Genomic Encyclopedia of Archaeal and Bacterial Type Strains, Phase II (KMG-II): from individual species to whole genera.</title>
        <authorList>
            <person name="Goeker M."/>
        </authorList>
    </citation>
    <scope>NUCLEOTIDE SEQUENCE [LARGE SCALE GENOMIC DNA]</scope>
    <source>
        <strain evidence="10 11">RP-AC37</strain>
    </source>
</reference>
<dbReference type="GO" id="GO:0016887">
    <property type="term" value="F:ATP hydrolysis activity"/>
    <property type="evidence" value="ECO:0007669"/>
    <property type="project" value="InterPro"/>
</dbReference>
<keyword evidence="4 7" id="KW-0067">ATP-binding</keyword>
<feature type="compositionally biased region" description="Pro residues" evidence="8">
    <location>
        <begin position="952"/>
        <end position="968"/>
    </location>
</feature>
<dbReference type="InterPro" id="IPR011890">
    <property type="entry name" value="SMC_prok"/>
</dbReference>
<comment type="subunit">
    <text evidence="7">Homodimer.</text>
</comment>
<dbReference type="PIRSF" id="PIRSF005719">
    <property type="entry name" value="SMC"/>
    <property type="match status" value="1"/>
</dbReference>
<dbReference type="GO" id="GO:0005524">
    <property type="term" value="F:ATP binding"/>
    <property type="evidence" value="ECO:0007669"/>
    <property type="project" value="UniProtKB-UniRule"/>
</dbReference>
<dbReference type="InterPro" id="IPR010935">
    <property type="entry name" value="SMC_hinge"/>
</dbReference>
<dbReference type="PANTHER" id="PTHR43977">
    <property type="entry name" value="STRUCTURAL MAINTENANCE OF CHROMOSOMES PROTEIN 3"/>
    <property type="match status" value="1"/>
</dbReference>
<keyword evidence="3 7" id="KW-0547">Nucleotide-binding</keyword>
<organism evidence="10 11">
    <name type="scientific">Motilibacter peucedani</name>
    <dbReference type="NCBI Taxonomy" id="598650"/>
    <lineage>
        <taxon>Bacteria</taxon>
        <taxon>Bacillati</taxon>
        <taxon>Actinomycetota</taxon>
        <taxon>Actinomycetes</taxon>
        <taxon>Motilibacterales</taxon>
        <taxon>Motilibacteraceae</taxon>
        <taxon>Motilibacter</taxon>
    </lineage>
</organism>
<comment type="domain">
    <text evidence="7">Contains large globular domains required for ATP hydrolysis at each terminus and a third globular domain forming a flexible hinge near the middle of the molecule. These domains are separated by coiled-coil structures.</text>
</comment>
<evidence type="ECO:0000256" key="3">
    <source>
        <dbReference type="ARBA" id="ARBA00022741"/>
    </source>
</evidence>
<dbReference type="SUPFAM" id="SSF75553">
    <property type="entry name" value="Smc hinge domain"/>
    <property type="match status" value="1"/>
</dbReference>
<keyword evidence="5 7" id="KW-0175">Coiled coil</keyword>
<feature type="coiled-coil region" evidence="7">
    <location>
        <begin position="241"/>
        <end position="275"/>
    </location>
</feature>
<dbReference type="GO" id="GO:0005694">
    <property type="term" value="C:chromosome"/>
    <property type="evidence" value="ECO:0007669"/>
    <property type="project" value="InterPro"/>
</dbReference>
<dbReference type="GO" id="GO:0005737">
    <property type="term" value="C:cytoplasm"/>
    <property type="evidence" value="ECO:0007669"/>
    <property type="project" value="UniProtKB-SubCell"/>
</dbReference>
<keyword evidence="6 7" id="KW-0238">DNA-binding</keyword>
<dbReference type="FunFam" id="3.40.50.300:FF:000901">
    <property type="entry name" value="Chromosome partition protein Smc"/>
    <property type="match status" value="1"/>
</dbReference>
<evidence type="ECO:0000256" key="4">
    <source>
        <dbReference type="ARBA" id="ARBA00022840"/>
    </source>
</evidence>
<accession>A0A420XR21</accession>
<feature type="region of interest" description="Disordered" evidence="8">
    <location>
        <begin position="812"/>
        <end position="840"/>
    </location>
</feature>
<dbReference type="InterPro" id="IPR024704">
    <property type="entry name" value="SMC"/>
</dbReference>
<dbReference type="FunCoup" id="A0A420XR21">
    <property type="interactions" value="226"/>
</dbReference>
<feature type="coiled-coil region" evidence="7">
    <location>
        <begin position="167"/>
        <end position="201"/>
    </location>
</feature>
<evidence type="ECO:0000256" key="7">
    <source>
        <dbReference type="HAMAP-Rule" id="MF_01894"/>
    </source>
</evidence>
<protein>
    <recommendedName>
        <fullName evidence="7">Chromosome partition protein Smc</fullName>
    </recommendedName>
</protein>
<dbReference type="InterPro" id="IPR027417">
    <property type="entry name" value="P-loop_NTPase"/>
</dbReference>
<dbReference type="NCBIfam" id="TIGR02168">
    <property type="entry name" value="SMC_prok_B"/>
    <property type="match status" value="1"/>
</dbReference>
<dbReference type="Gene3D" id="3.30.70.1620">
    <property type="match status" value="1"/>
</dbReference>
<proteinExistence type="inferred from homology"/>